<evidence type="ECO:0000256" key="3">
    <source>
        <dbReference type="ARBA" id="ARBA00023163"/>
    </source>
</evidence>
<protein>
    <submittedName>
        <fullName evidence="5">Winged helix DNA-binding protein</fullName>
    </submittedName>
</protein>
<dbReference type="Gene3D" id="1.10.10.10">
    <property type="entry name" value="Winged helix-like DNA-binding domain superfamily/Winged helix DNA-binding domain"/>
    <property type="match status" value="1"/>
</dbReference>
<keyword evidence="3" id="KW-0804">Transcription</keyword>
<dbReference type="GO" id="GO:0003677">
    <property type="term" value="F:DNA binding"/>
    <property type="evidence" value="ECO:0007669"/>
    <property type="project" value="UniProtKB-KW"/>
</dbReference>
<dbReference type="PROSITE" id="PS50995">
    <property type="entry name" value="HTH_MARR_2"/>
    <property type="match status" value="1"/>
</dbReference>
<dbReference type="InterPro" id="IPR036388">
    <property type="entry name" value="WH-like_DNA-bd_sf"/>
</dbReference>
<dbReference type="InterPro" id="IPR036390">
    <property type="entry name" value="WH_DNA-bd_sf"/>
</dbReference>
<keyword evidence="1" id="KW-0805">Transcription regulation</keyword>
<dbReference type="Pfam" id="PF12802">
    <property type="entry name" value="MarR_2"/>
    <property type="match status" value="1"/>
</dbReference>
<gene>
    <name evidence="5" type="ORF">GM612_11140</name>
</gene>
<reference evidence="5 6" key="1">
    <citation type="submission" date="2019-11" db="EMBL/GenBank/DDBJ databases">
        <title>Lactobacillus sp. nov. CRM56-3, isolated from fermented tea leaves.</title>
        <authorList>
            <person name="Phuengjayaem S."/>
            <person name="Tanasupawat S."/>
        </authorList>
    </citation>
    <scope>NUCLEOTIDE SEQUENCE [LARGE SCALE GENOMIC DNA]</scope>
    <source>
        <strain evidence="5 6">CRM56-3</strain>
    </source>
</reference>
<comment type="caution">
    <text evidence="5">The sequence shown here is derived from an EMBL/GenBank/DDBJ whole genome shotgun (WGS) entry which is preliminary data.</text>
</comment>
<evidence type="ECO:0000256" key="1">
    <source>
        <dbReference type="ARBA" id="ARBA00023015"/>
    </source>
</evidence>
<organism evidence="5 6">
    <name type="scientific">Secundilactobacillus folii</name>
    <dbReference type="NCBI Taxonomy" id="2678357"/>
    <lineage>
        <taxon>Bacteria</taxon>
        <taxon>Bacillati</taxon>
        <taxon>Bacillota</taxon>
        <taxon>Bacilli</taxon>
        <taxon>Lactobacillales</taxon>
        <taxon>Lactobacillaceae</taxon>
        <taxon>Secundilactobacillus</taxon>
    </lineage>
</organism>
<sequence length="143" mass="16171">MNSKNTASLVHRIASFETQYLNKKLRSLDLNSDQGRSINFIANHPDSMQRDVARYLNRQEASVTNLLKGLVKRNLIVRTIPLTNERTKLLSLTKEGTALVPQIQEVFEQLNSLLEAPLSDAEATKLTQLLNNVQKQLDDNEEA</sequence>
<evidence type="ECO:0000256" key="2">
    <source>
        <dbReference type="ARBA" id="ARBA00023125"/>
    </source>
</evidence>
<evidence type="ECO:0000313" key="6">
    <source>
        <dbReference type="Proteomes" id="UP000466388"/>
    </source>
</evidence>
<dbReference type="GO" id="GO:0003700">
    <property type="term" value="F:DNA-binding transcription factor activity"/>
    <property type="evidence" value="ECO:0007669"/>
    <property type="project" value="InterPro"/>
</dbReference>
<feature type="domain" description="HTH marR-type" evidence="4">
    <location>
        <begin position="1"/>
        <end position="135"/>
    </location>
</feature>
<keyword evidence="2 5" id="KW-0238">DNA-binding</keyword>
<dbReference type="RefSeq" id="WP_155432432.1">
    <property type="nucleotide sequence ID" value="NZ_WNJO01000019.1"/>
</dbReference>
<evidence type="ECO:0000313" key="5">
    <source>
        <dbReference type="EMBL" id="MTV83172.1"/>
    </source>
</evidence>
<dbReference type="SUPFAM" id="SSF46785">
    <property type="entry name" value="Winged helix' DNA-binding domain"/>
    <property type="match status" value="1"/>
</dbReference>
<dbReference type="Proteomes" id="UP000466388">
    <property type="component" value="Unassembled WGS sequence"/>
</dbReference>
<evidence type="ECO:0000259" key="4">
    <source>
        <dbReference type="PROSITE" id="PS50995"/>
    </source>
</evidence>
<dbReference type="PANTHER" id="PTHR42756:SF1">
    <property type="entry name" value="TRANSCRIPTIONAL REPRESSOR OF EMRAB OPERON"/>
    <property type="match status" value="1"/>
</dbReference>
<proteinExistence type="predicted"/>
<keyword evidence="6" id="KW-1185">Reference proteome</keyword>
<dbReference type="SMART" id="SM00347">
    <property type="entry name" value="HTH_MARR"/>
    <property type="match status" value="1"/>
</dbReference>
<dbReference type="AlphaFoldDB" id="A0A7X3C3S8"/>
<dbReference type="EMBL" id="WNJO01000019">
    <property type="protein sequence ID" value="MTV83172.1"/>
    <property type="molecule type" value="Genomic_DNA"/>
</dbReference>
<name>A0A7X3C3S8_9LACO</name>
<dbReference type="PANTHER" id="PTHR42756">
    <property type="entry name" value="TRANSCRIPTIONAL REGULATOR, MARR"/>
    <property type="match status" value="1"/>
</dbReference>
<dbReference type="InterPro" id="IPR000835">
    <property type="entry name" value="HTH_MarR-typ"/>
</dbReference>
<accession>A0A7X3C3S8</accession>